<dbReference type="Pfam" id="PF13578">
    <property type="entry name" value="Methyltransf_24"/>
    <property type="match status" value="1"/>
</dbReference>
<name>A0AAU8J9I7_9CYAN</name>
<dbReference type="InterPro" id="IPR011990">
    <property type="entry name" value="TPR-like_helical_dom_sf"/>
</dbReference>
<proteinExistence type="predicted"/>
<reference evidence="1" key="1">
    <citation type="submission" date="2024-07" db="EMBL/GenBank/DDBJ databases">
        <authorList>
            <person name="Kim Y.J."/>
            <person name="Jeong J.Y."/>
        </authorList>
    </citation>
    <scope>NUCLEOTIDE SEQUENCE</scope>
    <source>
        <strain evidence="1">GIHE-MW2</strain>
    </source>
</reference>
<dbReference type="InterPro" id="IPR029063">
    <property type="entry name" value="SAM-dependent_MTases_sf"/>
</dbReference>
<dbReference type="PANTHER" id="PTHR40036:SF1">
    <property type="entry name" value="MACROCIN O-METHYLTRANSFERASE"/>
    <property type="match status" value="1"/>
</dbReference>
<dbReference type="Gene3D" id="1.25.40.10">
    <property type="entry name" value="Tetratricopeptide repeat domain"/>
    <property type="match status" value="1"/>
</dbReference>
<dbReference type="RefSeq" id="WP_354634890.1">
    <property type="nucleotide sequence ID" value="NZ_CP159837.1"/>
</dbReference>
<dbReference type="AlphaFoldDB" id="A0AAU8J9I7"/>
<dbReference type="Pfam" id="PF05711">
    <property type="entry name" value="TylF"/>
    <property type="match status" value="1"/>
</dbReference>
<dbReference type="GO" id="GO:0032259">
    <property type="term" value="P:methylation"/>
    <property type="evidence" value="ECO:0007669"/>
    <property type="project" value="UniProtKB-KW"/>
</dbReference>
<dbReference type="GO" id="GO:0008168">
    <property type="term" value="F:methyltransferase activity"/>
    <property type="evidence" value="ECO:0007669"/>
    <property type="project" value="UniProtKB-KW"/>
</dbReference>
<evidence type="ECO:0000313" key="1">
    <source>
        <dbReference type="EMBL" id="XCM35410.1"/>
    </source>
</evidence>
<dbReference type="SUPFAM" id="SSF53335">
    <property type="entry name" value="S-adenosyl-L-methionine-dependent methyltransferases"/>
    <property type="match status" value="2"/>
</dbReference>
<dbReference type="InterPro" id="IPR008884">
    <property type="entry name" value="TylF_MeTrfase"/>
</dbReference>
<protein>
    <submittedName>
        <fullName evidence="1">TylF/MycF/NovP-related O-methyltransferase</fullName>
        <ecNumber evidence="1">2.1.1.-</ecNumber>
    </submittedName>
</protein>
<gene>
    <name evidence="1" type="ORF">ABWT76_004086</name>
</gene>
<dbReference type="EC" id="2.1.1.-" evidence="1"/>
<dbReference type="EMBL" id="CP159837">
    <property type="protein sequence ID" value="XCM35410.1"/>
    <property type="molecule type" value="Genomic_DNA"/>
</dbReference>
<keyword evidence="1" id="KW-0808">Transferase</keyword>
<accession>A0AAU8J9I7</accession>
<dbReference type="PANTHER" id="PTHR40036">
    <property type="entry name" value="MACROCIN O-METHYLTRANSFERASE"/>
    <property type="match status" value="1"/>
</dbReference>
<sequence>MSVKKQMLTLEQTLEQQKNLTQLCADRPQKTSEFFAGNAFYGIDLIIKQYANLSPNYPLKAIVPHGVNLSDDKVWEAELQSLLPTIWAYPPYRVKSYLKQLPNDYPRKQVIPAASPFLYLIELLKNQPKPKRQGTIFFPFHSTHHIIVKMDDESLAEKLEQLPDTLKPITVCIYWKDYHLGRHIPFEKRGMRVVSAGHIYDPDFLFRFYHLCSLHQYASSNGLGSHLFYAVKAGCAYFHLNQAPDYELQGDDKFLRHFAPPPAMREEQLKKLFTNVHPETNLEQMAIVDEYLGAKFLLSPEQMRSQLLAAETEYNYFLVQSAVKYLNQGKNVENLKVLEMAIAALPNEPGLHYGKAIALARMGQNQAAIESLNILLAAIPEHPKARQLLMEIQPSSAQGISAANLVEQATEAINTQNHTQAFDLLNQAKKLQNTTQKYTQNIDYLRGICFLNQHQPGAALQALQEELRYFPQNTAAQTLKNQLIDQYPQLITKKINDPEFQQLLEIVRPYTMLSEARLYSLFSLVKQICQKNIPGNIVECGVAGGGSTALMAAVIKNYSKQPRWLYAFDSFSGMPAPTEKDRHQGIPADQTGWGTGTCAAPETTVQEICSKLKVRQIVKTVKGYFQETLPKMRNMVGMISLLHVDGDWYESTQVIFQNLYDRVVNDGYIQVDDYGHWEGCRQAVHEFAEQKQITLNLQPIDETGVFFIKPDKFPLNPMIPSDLIREFYQDDPVAYGIESQMSLNERFQLYYVLRQLLPQSSSPLRFVEIGSYAGSSLFLECQTFKLIVPQCQGFAIDPGGHPQLQTVLQHFKNEVTHLQMLSHQAAPQLQSLFDRDGQQPVFIFVDGDHSYEGVRQDILNYFPLLAPGGIMVFHDYLPPLNDENRTAILFHHGGKEPGIRQACQELMDKTYHCERVEVPLLYPTDPTQTQAHLPIIPGVFSTLRVYRKLLS</sequence>
<dbReference type="SUPFAM" id="SSF48452">
    <property type="entry name" value="TPR-like"/>
    <property type="match status" value="1"/>
</dbReference>
<organism evidence="1">
    <name type="scientific">Planktothricoides raciborskii GIHE-MW2</name>
    <dbReference type="NCBI Taxonomy" id="2792601"/>
    <lineage>
        <taxon>Bacteria</taxon>
        <taxon>Bacillati</taxon>
        <taxon>Cyanobacteriota</taxon>
        <taxon>Cyanophyceae</taxon>
        <taxon>Oscillatoriophycideae</taxon>
        <taxon>Oscillatoriales</taxon>
        <taxon>Oscillatoriaceae</taxon>
        <taxon>Planktothricoides</taxon>
    </lineage>
</organism>
<dbReference type="Gene3D" id="3.40.50.150">
    <property type="entry name" value="Vaccinia Virus protein VP39"/>
    <property type="match status" value="2"/>
</dbReference>
<keyword evidence="1" id="KW-0489">Methyltransferase</keyword>